<evidence type="ECO:0000313" key="13">
    <source>
        <dbReference type="EMBL" id="MFD2569547.1"/>
    </source>
</evidence>
<evidence type="ECO:0000256" key="2">
    <source>
        <dbReference type="ARBA" id="ARBA00004496"/>
    </source>
</evidence>
<evidence type="ECO:0000256" key="9">
    <source>
        <dbReference type="PROSITE-ProRule" id="PRU00277"/>
    </source>
</evidence>
<comment type="caution">
    <text evidence="13">The sequence shown here is derived from an EMBL/GenBank/DDBJ whole genome shotgun (WGS) entry which is preliminary data.</text>
</comment>
<evidence type="ECO:0000313" key="14">
    <source>
        <dbReference type="Proteomes" id="UP001597469"/>
    </source>
</evidence>
<dbReference type="Gene3D" id="3.10.50.40">
    <property type="match status" value="1"/>
</dbReference>
<dbReference type="PROSITE" id="PS50059">
    <property type="entry name" value="FKBP_PPIASE"/>
    <property type="match status" value="1"/>
</dbReference>
<proteinExistence type="inferred from homology"/>
<dbReference type="Pfam" id="PF00254">
    <property type="entry name" value="FKBP_C"/>
    <property type="match status" value="1"/>
</dbReference>
<comment type="function">
    <text evidence="8">Also involved in hydrogenase metallocenter assembly, probably by participating in the nickel insertion step. This function in hydrogenase biosynthesis requires chaperone activity and the presence of the metal-binding domain, but not PPIase activity.</text>
</comment>
<evidence type="ECO:0000256" key="7">
    <source>
        <dbReference type="ARBA" id="ARBA00023235"/>
    </source>
</evidence>
<feature type="domain" description="PPIase FKBP-type" evidence="12">
    <location>
        <begin position="14"/>
        <end position="105"/>
    </location>
</feature>
<dbReference type="InterPro" id="IPR046357">
    <property type="entry name" value="PPIase_dom_sf"/>
</dbReference>
<sequence length="107" mass="11790">MVISKHKAAGIGYRLHDETGQLLESRDAMTPLYYLQGEGLLLEGVEDALEGRQKGDRFSVTISPENRYGERDSSLVEEVLHKSPGNQPLEPGTQLHGSIEQVATITE</sequence>
<dbReference type="InterPro" id="IPR001179">
    <property type="entry name" value="PPIase_FKBP_dom"/>
</dbReference>
<keyword evidence="6" id="KW-0143">Chaperone</keyword>
<evidence type="ECO:0000256" key="11">
    <source>
        <dbReference type="SAM" id="MobiDB-lite"/>
    </source>
</evidence>
<dbReference type="PANTHER" id="PTHR47861:SF3">
    <property type="entry name" value="FKBP-TYPE PEPTIDYL-PROLYL CIS-TRANS ISOMERASE SLYD"/>
    <property type="match status" value="1"/>
</dbReference>
<dbReference type="RefSeq" id="WP_381518756.1">
    <property type="nucleotide sequence ID" value="NZ_JBHULN010000001.1"/>
</dbReference>
<comment type="catalytic activity">
    <reaction evidence="1 9 10">
        <text>[protein]-peptidylproline (omega=180) = [protein]-peptidylproline (omega=0)</text>
        <dbReference type="Rhea" id="RHEA:16237"/>
        <dbReference type="Rhea" id="RHEA-COMP:10747"/>
        <dbReference type="Rhea" id="RHEA-COMP:10748"/>
        <dbReference type="ChEBI" id="CHEBI:83833"/>
        <dbReference type="ChEBI" id="CHEBI:83834"/>
        <dbReference type="EC" id="5.2.1.8"/>
    </reaction>
</comment>
<keyword evidence="4" id="KW-0963">Cytoplasm</keyword>
<dbReference type="PANTHER" id="PTHR47861">
    <property type="entry name" value="FKBP-TYPE PEPTIDYL-PROLYL CIS-TRANS ISOMERASE SLYD"/>
    <property type="match status" value="1"/>
</dbReference>
<dbReference type="SUPFAM" id="SSF54534">
    <property type="entry name" value="FKBP-like"/>
    <property type="match status" value="1"/>
</dbReference>
<evidence type="ECO:0000256" key="4">
    <source>
        <dbReference type="ARBA" id="ARBA00022490"/>
    </source>
</evidence>
<dbReference type="GO" id="GO:0003755">
    <property type="term" value="F:peptidyl-prolyl cis-trans isomerase activity"/>
    <property type="evidence" value="ECO:0007669"/>
    <property type="project" value="UniProtKB-EC"/>
</dbReference>
<evidence type="ECO:0000256" key="8">
    <source>
        <dbReference type="ARBA" id="ARBA00037071"/>
    </source>
</evidence>
<evidence type="ECO:0000256" key="3">
    <source>
        <dbReference type="ARBA" id="ARBA00006577"/>
    </source>
</evidence>
<reference evidence="14" key="1">
    <citation type="journal article" date="2019" name="Int. J. Syst. Evol. Microbiol.">
        <title>The Global Catalogue of Microorganisms (GCM) 10K type strain sequencing project: providing services to taxonomists for standard genome sequencing and annotation.</title>
        <authorList>
            <consortium name="The Broad Institute Genomics Platform"/>
            <consortium name="The Broad Institute Genome Sequencing Center for Infectious Disease"/>
            <person name="Wu L."/>
            <person name="Ma J."/>
        </authorList>
    </citation>
    <scope>NUCLEOTIDE SEQUENCE [LARGE SCALE GENOMIC DNA]</scope>
    <source>
        <strain evidence="14">KCTC 42805</strain>
    </source>
</reference>
<keyword evidence="7 9" id="KW-0413">Isomerase</keyword>
<name>A0ABW5LXR8_9BACT</name>
<evidence type="ECO:0000256" key="1">
    <source>
        <dbReference type="ARBA" id="ARBA00000971"/>
    </source>
</evidence>
<comment type="similarity">
    <text evidence="3 10">Belongs to the FKBP-type PPIase family.</text>
</comment>
<evidence type="ECO:0000256" key="5">
    <source>
        <dbReference type="ARBA" id="ARBA00023110"/>
    </source>
</evidence>
<dbReference type="EMBL" id="JBHULN010000001">
    <property type="protein sequence ID" value="MFD2569547.1"/>
    <property type="molecule type" value="Genomic_DNA"/>
</dbReference>
<evidence type="ECO:0000256" key="10">
    <source>
        <dbReference type="RuleBase" id="RU003915"/>
    </source>
</evidence>
<evidence type="ECO:0000259" key="12">
    <source>
        <dbReference type="PROSITE" id="PS50059"/>
    </source>
</evidence>
<keyword evidence="5 9" id="KW-0697">Rotamase</keyword>
<keyword evidence="14" id="KW-1185">Reference proteome</keyword>
<gene>
    <name evidence="13" type="ORF">ACFSUS_02820</name>
</gene>
<organism evidence="13 14">
    <name type="scientific">Spirosoma soli</name>
    <dbReference type="NCBI Taxonomy" id="1770529"/>
    <lineage>
        <taxon>Bacteria</taxon>
        <taxon>Pseudomonadati</taxon>
        <taxon>Bacteroidota</taxon>
        <taxon>Cytophagia</taxon>
        <taxon>Cytophagales</taxon>
        <taxon>Cytophagaceae</taxon>
        <taxon>Spirosoma</taxon>
    </lineage>
</organism>
<comment type="subcellular location">
    <subcellularLocation>
        <location evidence="2">Cytoplasm</location>
    </subcellularLocation>
</comment>
<feature type="region of interest" description="Disordered" evidence="11">
    <location>
        <begin position="84"/>
        <end position="107"/>
    </location>
</feature>
<accession>A0ABW5LXR8</accession>
<evidence type="ECO:0000256" key="6">
    <source>
        <dbReference type="ARBA" id="ARBA00023186"/>
    </source>
</evidence>
<protein>
    <recommendedName>
        <fullName evidence="10">Peptidyl-prolyl cis-trans isomerase</fullName>
        <ecNumber evidence="10">5.2.1.8</ecNumber>
    </recommendedName>
</protein>
<dbReference type="EC" id="5.2.1.8" evidence="10"/>
<dbReference type="Proteomes" id="UP001597469">
    <property type="component" value="Unassembled WGS sequence"/>
</dbReference>